<dbReference type="InterPro" id="IPR000160">
    <property type="entry name" value="GGDEF_dom"/>
</dbReference>
<feature type="transmembrane region" description="Helical" evidence="1">
    <location>
        <begin position="20"/>
        <end position="37"/>
    </location>
</feature>
<evidence type="ECO:0000313" key="6">
    <source>
        <dbReference type="EMBL" id="QWG15048.1"/>
    </source>
</evidence>
<dbReference type="SUPFAM" id="SSF55785">
    <property type="entry name" value="PYP-like sensor domain (PAS domain)"/>
    <property type="match status" value="2"/>
</dbReference>
<dbReference type="SMART" id="SM00052">
    <property type="entry name" value="EAL"/>
    <property type="match status" value="1"/>
</dbReference>
<dbReference type="CDD" id="cd01949">
    <property type="entry name" value="GGDEF"/>
    <property type="match status" value="1"/>
</dbReference>
<dbReference type="Gene3D" id="3.30.70.270">
    <property type="match status" value="1"/>
</dbReference>
<dbReference type="InterPro" id="IPR035919">
    <property type="entry name" value="EAL_sf"/>
</dbReference>
<feature type="domain" description="PAC" evidence="3">
    <location>
        <begin position="278"/>
        <end position="330"/>
    </location>
</feature>
<dbReference type="RefSeq" id="WP_215623623.1">
    <property type="nucleotide sequence ID" value="NZ_CP076134.1"/>
</dbReference>
<dbReference type="Pfam" id="PF00990">
    <property type="entry name" value="GGDEF"/>
    <property type="match status" value="1"/>
</dbReference>
<dbReference type="CDD" id="cd00130">
    <property type="entry name" value="PAS"/>
    <property type="match status" value="1"/>
</dbReference>
<dbReference type="InterPro" id="IPR000700">
    <property type="entry name" value="PAS-assoc_C"/>
</dbReference>
<dbReference type="InterPro" id="IPR001633">
    <property type="entry name" value="EAL_dom"/>
</dbReference>
<dbReference type="SUPFAM" id="SSF141868">
    <property type="entry name" value="EAL domain-like"/>
    <property type="match status" value="1"/>
</dbReference>
<dbReference type="InterPro" id="IPR035965">
    <property type="entry name" value="PAS-like_dom_sf"/>
</dbReference>
<evidence type="ECO:0000259" key="5">
    <source>
        <dbReference type="PROSITE" id="PS50887"/>
    </source>
</evidence>
<dbReference type="PANTHER" id="PTHR44757:SF2">
    <property type="entry name" value="BIOFILM ARCHITECTURE MAINTENANCE PROTEIN MBAA"/>
    <property type="match status" value="1"/>
</dbReference>
<feature type="domain" description="PAS" evidence="2">
    <location>
        <begin position="220"/>
        <end position="251"/>
    </location>
</feature>
<keyword evidence="1" id="KW-1133">Transmembrane helix</keyword>
<dbReference type="InterPro" id="IPR000014">
    <property type="entry name" value="PAS"/>
</dbReference>
<dbReference type="InterPro" id="IPR029787">
    <property type="entry name" value="Nucleotide_cyclase"/>
</dbReference>
<sequence length="762" mass="82646">MNPLNQPLRAWQIHGARLQGAAILAAAGLAAIALQLAPGISGLYASLLVIAVLLAGGIYARQGSKGAQHAASSYTRPEMLLATAIESTPNGLCIFDADLRVVISNSHFATMYGLTPMQTRPGTSLLAVLDSRAAASCRPPDAAEYVADCLRSVGSGETFDSTDELRNGNIIAVSRRPMLDGGLIEVHRDITDARLAEVRAEAVRQELIEKQYAIDQAVIVAVTDLTGSITYANDNFCRISGYSRSELLGRNHRILNSGAHSKEFFRDMYRCIAGGEVWRGELCNKSKSGMLYWVDTIITPQLGVHGKPIAYMAIRIDITARKHAEAQISYAATHDALTGLANRAALLERMSDALAHMQQHGGALTALMLDLDGFKSVNDTLGHAAGDTLLKELADRFESSLGDTDLIARLGGDEFAVIRTDMADQREDAIELAVRLLELAAKPFHLDGQDVCIGTSIGIALAPANGTDAGELLKKADLALYRVKSEGRNSFSFFDEDLSEKAISRLQLVNDMRAALSRNEFELHYQPLFDTATSRPCGMEALVRWRHPVAGLLYPDRFIGIAEETGLMEPLGQWILQRACADAVSWPQDIKVAVNLSAAQFRAGTLFDVILCVLVETGLPPERLELEITESLLLQDKDSNVLIIQQLKNIGIAIALDDFGTGYASLSYLLLFPFDKIKIDKSFTQGLLSRADCRAVVASILTLARGLEIAVTAEGVETNSQFELLRAQGVDYVQGYLFGRPCRLAELDFAALELIARADEAA</sequence>
<proteinExistence type="predicted"/>
<dbReference type="InterPro" id="IPR043128">
    <property type="entry name" value="Rev_trsase/Diguanyl_cyclase"/>
</dbReference>
<dbReference type="PROSITE" id="PS50112">
    <property type="entry name" value="PAS"/>
    <property type="match status" value="1"/>
</dbReference>
<dbReference type="SMART" id="SM00267">
    <property type="entry name" value="GGDEF"/>
    <property type="match status" value="1"/>
</dbReference>
<dbReference type="Pfam" id="PF13426">
    <property type="entry name" value="PAS_9"/>
    <property type="match status" value="1"/>
</dbReference>
<dbReference type="AlphaFoldDB" id="A0A975NH45"/>
<evidence type="ECO:0000259" key="3">
    <source>
        <dbReference type="PROSITE" id="PS50113"/>
    </source>
</evidence>
<evidence type="ECO:0000313" key="7">
    <source>
        <dbReference type="Proteomes" id="UP000680839"/>
    </source>
</evidence>
<dbReference type="Gene3D" id="3.20.20.450">
    <property type="entry name" value="EAL domain"/>
    <property type="match status" value="1"/>
</dbReference>
<dbReference type="Pfam" id="PF00563">
    <property type="entry name" value="EAL"/>
    <property type="match status" value="1"/>
</dbReference>
<feature type="domain" description="GGDEF" evidence="5">
    <location>
        <begin position="362"/>
        <end position="496"/>
    </location>
</feature>
<dbReference type="SMART" id="SM00091">
    <property type="entry name" value="PAS"/>
    <property type="match status" value="2"/>
</dbReference>
<dbReference type="EMBL" id="CP076134">
    <property type="protein sequence ID" value="QWG15048.1"/>
    <property type="molecule type" value="Genomic_DNA"/>
</dbReference>
<dbReference type="Gene3D" id="3.30.450.20">
    <property type="entry name" value="PAS domain"/>
    <property type="match status" value="2"/>
</dbReference>
<dbReference type="InterPro" id="IPR052155">
    <property type="entry name" value="Biofilm_reg_signaling"/>
</dbReference>
<evidence type="ECO:0000256" key="1">
    <source>
        <dbReference type="SAM" id="Phobius"/>
    </source>
</evidence>
<dbReference type="PROSITE" id="PS50113">
    <property type="entry name" value="PAC"/>
    <property type="match status" value="1"/>
</dbReference>
<evidence type="ECO:0000259" key="4">
    <source>
        <dbReference type="PROSITE" id="PS50883"/>
    </source>
</evidence>
<dbReference type="PANTHER" id="PTHR44757">
    <property type="entry name" value="DIGUANYLATE CYCLASE DGCP"/>
    <property type="match status" value="1"/>
</dbReference>
<keyword evidence="1" id="KW-0812">Transmembrane</keyword>
<dbReference type="SUPFAM" id="SSF55073">
    <property type="entry name" value="Nucleotide cyclase"/>
    <property type="match status" value="1"/>
</dbReference>
<protein>
    <submittedName>
        <fullName evidence="6">EAL domain-containing protein</fullName>
    </submittedName>
</protein>
<reference evidence="6" key="1">
    <citation type="submission" date="2021-06" db="EMBL/GenBank/DDBJ databases">
        <title>Bradyrhizobium sp. S2-20-1 Genome sequencing.</title>
        <authorList>
            <person name="Jin L."/>
        </authorList>
    </citation>
    <scope>NUCLEOTIDE SEQUENCE</scope>
    <source>
        <strain evidence="6">S2-20-1</strain>
    </source>
</reference>
<dbReference type="GO" id="GO:0003824">
    <property type="term" value="F:catalytic activity"/>
    <property type="evidence" value="ECO:0007669"/>
    <property type="project" value="UniProtKB-ARBA"/>
</dbReference>
<dbReference type="Pfam" id="PF12860">
    <property type="entry name" value="PAS_7"/>
    <property type="match status" value="1"/>
</dbReference>
<dbReference type="PROSITE" id="PS50887">
    <property type="entry name" value="GGDEF"/>
    <property type="match status" value="1"/>
</dbReference>
<dbReference type="PROSITE" id="PS50883">
    <property type="entry name" value="EAL"/>
    <property type="match status" value="1"/>
</dbReference>
<feature type="transmembrane region" description="Helical" evidence="1">
    <location>
        <begin position="43"/>
        <end position="60"/>
    </location>
</feature>
<dbReference type="NCBIfam" id="TIGR00254">
    <property type="entry name" value="GGDEF"/>
    <property type="match status" value="1"/>
</dbReference>
<feature type="domain" description="EAL" evidence="4">
    <location>
        <begin position="505"/>
        <end position="755"/>
    </location>
</feature>
<evidence type="ECO:0000259" key="2">
    <source>
        <dbReference type="PROSITE" id="PS50112"/>
    </source>
</evidence>
<gene>
    <name evidence="6" type="ORF">KMZ29_10505</name>
</gene>
<dbReference type="FunFam" id="3.30.70.270:FF:000001">
    <property type="entry name" value="Diguanylate cyclase domain protein"/>
    <property type="match status" value="1"/>
</dbReference>
<dbReference type="CDD" id="cd01948">
    <property type="entry name" value="EAL"/>
    <property type="match status" value="1"/>
</dbReference>
<dbReference type="Proteomes" id="UP000680839">
    <property type="component" value="Chromosome"/>
</dbReference>
<accession>A0A975NH45</accession>
<name>A0A975NH45_9BRAD</name>
<keyword evidence="1" id="KW-0472">Membrane</keyword>
<organism evidence="6 7">
    <name type="scientific">Bradyrhizobium sediminis</name>
    <dbReference type="NCBI Taxonomy" id="2840469"/>
    <lineage>
        <taxon>Bacteria</taxon>
        <taxon>Pseudomonadati</taxon>
        <taxon>Pseudomonadota</taxon>
        <taxon>Alphaproteobacteria</taxon>
        <taxon>Hyphomicrobiales</taxon>
        <taxon>Nitrobacteraceae</taxon>
        <taxon>Bradyrhizobium</taxon>
    </lineage>
</organism>
<dbReference type="NCBIfam" id="TIGR00229">
    <property type="entry name" value="sensory_box"/>
    <property type="match status" value="1"/>
</dbReference>